<evidence type="ECO:0000313" key="1">
    <source>
        <dbReference type="EMBL" id="KAK7445684.1"/>
    </source>
</evidence>
<sequence length="65" mass="7333">RENIMTFISYVVLKAMNSSKIRRKTNGGRSTQCTIQRNMLTIDYMAGASTVPYILVSAMSFRVPL</sequence>
<dbReference type="AlphaFoldDB" id="A0ABD0J0J0"/>
<keyword evidence="2" id="KW-1185">Reference proteome</keyword>
<feature type="non-terminal residue" evidence="1">
    <location>
        <position position="1"/>
    </location>
</feature>
<dbReference type="Proteomes" id="UP001519460">
    <property type="component" value="Unassembled WGS sequence"/>
</dbReference>
<reference evidence="1 2" key="1">
    <citation type="journal article" date="2023" name="Sci. Data">
        <title>Genome assembly of the Korean intertidal mud-creeper Batillaria attramentaria.</title>
        <authorList>
            <person name="Patra A.K."/>
            <person name="Ho P.T."/>
            <person name="Jun S."/>
            <person name="Lee S.J."/>
            <person name="Kim Y."/>
            <person name="Won Y.J."/>
        </authorList>
    </citation>
    <scope>NUCLEOTIDE SEQUENCE [LARGE SCALE GENOMIC DNA]</scope>
    <source>
        <strain evidence="1">Wonlab-2016</strain>
    </source>
</reference>
<dbReference type="EMBL" id="JACVVK020000791">
    <property type="protein sequence ID" value="KAK7445684.1"/>
    <property type="molecule type" value="Genomic_DNA"/>
</dbReference>
<protein>
    <submittedName>
        <fullName evidence="1">Uncharacterized protein</fullName>
    </submittedName>
</protein>
<comment type="caution">
    <text evidence="1">The sequence shown here is derived from an EMBL/GenBank/DDBJ whole genome shotgun (WGS) entry which is preliminary data.</text>
</comment>
<name>A0ABD0J0J0_9CAEN</name>
<organism evidence="1 2">
    <name type="scientific">Batillaria attramentaria</name>
    <dbReference type="NCBI Taxonomy" id="370345"/>
    <lineage>
        <taxon>Eukaryota</taxon>
        <taxon>Metazoa</taxon>
        <taxon>Spiralia</taxon>
        <taxon>Lophotrochozoa</taxon>
        <taxon>Mollusca</taxon>
        <taxon>Gastropoda</taxon>
        <taxon>Caenogastropoda</taxon>
        <taxon>Sorbeoconcha</taxon>
        <taxon>Cerithioidea</taxon>
        <taxon>Batillariidae</taxon>
        <taxon>Batillaria</taxon>
    </lineage>
</organism>
<evidence type="ECO:0000313" key="2">
    <source>
        <dbReference type="Proteomes" id="UP001519460"/>
    </source>
</evidence>
<proteinExistence type="predicted"/>
<accession>A0ABD0J0J0</accession>
<gene>
    <name evidence="1" type="ORF">BaRGS_00040334</name>
</gene>